<dbReference type="Proteomes" id="UP000276133">
    <property type="component" value="Unassembled WGS sequence"/>
</dbReference>
<gene>
    <name evidence="6" type="ORF">BpHYR1_008906</name>
</gene>
<protein>
    <submittedName>
        <fullName evidence="6">Alanine--glyoxylate aminotransferase 2-like</fullName>
    </submittedName>
</protein>
<evidence type="ECO:0000256" key="2">
    <source>
        <dbReference type="ARBA" id="ARBA00022574"/>
    </source>
</evidence>
<comment type="similarity">
    <text evidence="1">Belongs to the class-III pyridoxal-phosphate-dependent aminotransferase family.</text>
</comment>
<dbReference type="PROSITE" id="PS50294">
    <property type="entry name" value="WD_REPEATS_REGION"/>
    <property type="match status" value="1"/>
</dbReference>
<name>A0A3M7RKJ9_BRAPC</name>
<dbReference type="STRING" id="10195.A0A3M7RKJ9"/>
<proteinExistence type="inferred from homology"/>
<dbReference type="InterPro" id="IPR015943">
    <property type="entry name" value="WD40/YVTN_repeat-like_dom_sf"/>
</dbReference>
<dbReference type="EMBL" id="REGN01003168">
    <property type="protein sequence ID" value="RNA24082.1"/>
    <property type="molecule type" value="Genomic_DNA"/>
</dbReference>
<dbReference type="InterPro" id="IPR015422">
    <property type="entry name" value="PyrdxlP-dep_Trfase_small"/>
</dbReference>
<dbReference type="GO" id="GO:0005739">
    <property type="term" value="C:mitochondrion"/>
    <property type="evidence" value="ECO:0007669"/>
    <property type="project" value="TreeGrafter"/>
</dbReference>
<keyword evidence="7" id="KW-1185">Reference proteome</keyword>
<dbReference type="SMART" id="SM00320">
    <property type="entry name" value="WD40"/>
    <property type="match status" value="5"/>
</dbReference>
<evidence type="ECO:0000256" key="1">
    <source>
        <dbReference type="ARBA" id="ARBA00008954"/>
    </source>
</evidence>
<evidence type="ECO:0000313" key="6">
    <source>
        <dbReference type="EMBL" id="RNA24082.1"/>
    </source>
</evidence>
<dbReference type="InterPro" id="IPR036322">
    <property type="entry name" value="WD40_repeat_dom_sf"/>
</dbReference>
<dbReference type="Gene3D" id="2.130.10.10">
    <property type="entry name" value="YVTN repeat-like/Quinoprotein amine dehydrogenase"/>
    <property type="match status" value="1"/>
</dbReference>
<dbReference type="Pfam" id="PF00400">
    <property type="entry name" value="WD40"/>
    <property type="match status" value="1"/>
</dbReference>
<dbReference type="Pfam" id="PF00202">
    <property type="entry name" value="Aminotran_3"/>
    <property type="match status" value="1"/>
</dbReference>
<keyword evidence="3" id="KW-0677">Repeat</keyword>
<keyword evidence="2 5" id="KW-0853">WD repeat</keyword>
<dbReference type="InterPro" id="IPR015424">
    <property type="entry name" value="PyrdxlP-dep_Trfase"/>
</dbReference>
<dbReference type="AlphaFoldDB" id="A0A3M7RKJ9"/>
<keyword evidence="6" id="KW-0808">Transferase</keyword>
<dbReference type="GO" id="GO:0030170">
    <property type="term" value="F:pyridoxal phosphate binding"/>
    <property type="evidence" value="ECO:0007669"/>
    <property type="project" value="InterPro"/>
</dbReference>
<dbReference type="InterPro" id="IPR015421">
    <property type="entry name" value="PyrdxlP-dep_Trfase_major"/>
</dbReference>
<keyword evidence="4" id="KW-0663">Pyridoxal phosphate</keyword>
<evidence type="ECO:0000256" key="3">
    <source>
        <dbReference type="ARBA" id="ARBA00022737"/>
    </source>
</evidence>
<dbReference type="SUPFAM" id="SSF53383">
    <property type="entry name" value="PLP-dependent transferases"/>
    <property type="match status" value="1"/>
</dbReference>
<dbReference type="PROSITE" id="PS50082">
    <property type="entry name" value="WD_REPEATS_2"/>
    <property type="match status" value="1"/>
</dbReference>
<comment type="caution">
    <text evidence="6">The sequence shown here is derived from an EMBL/GenBank/DDBJ whole genome shotgun (WGS) entry which is preliminary data.</text>
</comment>
<feature type="repeat" description="WD" evidence="5">
    <location>
        <begin position="161"/>
        <end position="202"/>
    </location>
</feature>
<dbReference type="SUPFAM" id="SSF50978">
    <property type="entry name" value="WD40 repeat-like"/>
    <property type="match status" value="1"/>
</dbReference>
<dbReference type="PROSITE" id="PS00678">
    <property type="entry name" value="WD_REPEATS_1"/>
    <property type="match status" value="1"/>
</dbReference>
<dbReference type="PANTHER" id="PTHR45688">
    <property type="match status" value="1"/>
</dbReference>
<dbReference type="InterPro" id="IPR001680">
    <property type="entry name" value="WD40_rpt"/>
</dbReference>
<dbReference type="PROSITE" id="PS00600">
    <property type="entry name" value="AA_TRANSFER_CLASS_3"/>
    <property type="match status" value="1"/>
</dbReference>
<dbReference type="InterPro" id="IPR049704">
    <property type="entry name" value="Aminotrans_3_PPA_site"/>
</dbReference>
<organism evidence="6 7">
    <name type="scientific">Brachionus plicatilis</name>
    <name type="common">Marine rotifer</name>
    <name type="synonym">Brachionus muelleri</name>
    <dbReference type="NCBI Taxonomy" id="10195"/>
    <lineage>
        <taxon>Eukaryota</taxon>
        <taxon>Metazoa</taxon>
        <taxon>Spiralia</taxon>
        <taxon>Gnathifera</taxon>
        <taxon>Rotifera</taxon>
        <taxon>Eurotatoria</taxon>
        <taxon>Monogononta</taxon>
        <taxon>Pseudotrocha</taxon>
        <taxon>Ploima</taxon>
        <taxon>Brachionidae</taxon>
        <taxon>Brachionus</taxon>
    </lineage>
</organism>
<evidence type="ECO:0000256" key="4">
    <source>
        <dbReference type="ARBA" id="ARBA00022898"/>
    </source>
</evidence>
<reference evidence="6 7" key="1">
    <citation type="journal article" date="2018" name="Sci. Rep.">
        <title>Genomic signatures of local adaptation to the degree of environmental predictability in rotifers.</title>
        <authorList>
            <person name="Franch-Gras L."/>
            <person name="Hahn C."/>
            <person name="Garcia-Roger E.M."/>
            <person name="Carmona M.J."/>
            <person name="Serra M."/>
            <person name="Gomez A."/>
        </authorList>
    </citation>
    <scope>NUCLEOTIDE SEQUENCE [LARGE SCALE GENOMIC DNA]</scope>
    <source>
        <strain evidence="6">HYR1</strain>
    </source>
</reference>
<dbReference type="InterPro" id="IPR019775">
    <property type="entry name" value="WD40_repeat_CS"/>
</dbReference>
<accession>A0A3M7RKJ9</accession>
<dbReference type="Gene3D" id="3.90.1150.10">
    <property type="entry name" value="Aspartate Aminotransferase, domain 1"/>
    <property type="match status" value="1"/>
</dbReference>
<dbReference type="InterPro" id="IPR005814">
    <property type="entry name" value="Aminotrans_3"/>
</dbReference>
<dbReference type="Gene3D" id="3.40.640.10">
    <property type="entry name" value="Type I PLP-dependent aspartate aminotransferase-like (Major domain)"/>
    <property type="match status" value="1"/>
</dbReference>
<keyword evidence="6" id="KW-0032">Aminotransferase</keyword>
<dbReference type="GO" id="GO:0008483">
    <property type="term" value="F:transaminase activity"/>
    <property type="evidence" value="ECO:0007669"/>
    <property type="project" value="UniProtKB-KW"/>
</dbReference>
<dbReference type="CDD" id="cd00610">
    <property type="entry name" value="OAT_like"/>
    <property type="match status" value="1"/>
</dbReference>
<evidence type="ECO:0000313" key="7">
    <source>
        <dbReference type="Proteomes" id="UP000276133"/>
    </source>
</evidence>
<sequence>MQSQLDNNLKSLYTTIFSLKFSPDGKYMAACDNFGKIYVYKLSSVLSADCIEKSKYPNLKFKADSCSLYSIESSNDFLFCSPINELVAYKWKDLAHNERSVQPAFRIKMPRNHDSFNLNSNIETNSLVCDNKSEPRKIYAGCGNGEIIVYDIDTAQIMTKFSAHSDSIYKVLLKNSNNEIVSASEDGEVKIWDLRSNQNCISIKPFENADCVRTNLGKFITCAAVDDDNWLICGGGPRLAMWHLRSLKPMAIPQINDPLFVPNVCRVYDNQILSGGNTNSLYLHTFESKLKSEIKTDSNCIYDIALNTGSKSNRILSVAGNGTSIDICSSNFTYKALTLSTTFRMEKLPKEETVSLRNKHIASCVELFFIDDPLKIVRGAGQYMFDEAENKYLDCINNVAHVGHCHPHVVKCASEQMSLLETNSRFLHDNLVIYGKRITKYVPKELKICFFTNSGSESNDLAMRIARKVTGNHDVLVLDHAYHGHLTSLVCISPYKFAHPSGDGKKEWVHVVPVPDSYRGKYRSPDYSEEELSDLYFQEMVKVVEEAEQNGRKISLFYAESLQSCGGQIIYPKDYLKKCYHYLQSKGIFCLADEVQSGFFRTGSHMWGFQTQSEDIVPDFVTIGKSMGNGHPVSCLITKKSIAQKFGEKGLKYFNTYGGNPVSMACANAVLDVIENENLQSKVIEVSNFMLDELEKLKQKHEIIGDIRGYGYFIGIDLVKSKKTREPAIELARLILKLMRDAFILLSLDGPYSNVLKIKPPLCFNQANAEQLISTLDKTISDLRLKARFIPQADPSQLPLTRISNLPNRRLNHLCIYELFLRLAKQNPDVQTKPFFPLLLQLSSVIDENTCQSTDYKINFIYIFDSIWKPFLEIILETGFEKQKNAQ</sequence>
<dbReference type="PANTHER" id="PTHR45688:SF13">
    <property type="entry name" value="ALANINE--GLYOXYLATE AMINOTRANSFERASE 2-LIKE"/>
    <property type="match status" value="1"/>
</dbReference>
<evidence type="ECO:0000256" key="5">
    <source>
        <dbReference type="PROSITE-ProRule" id="PRU00221"/>
    </source>
</evidence>
<dbReference type="OrthoDB" id="10261433at2759"/>